<dbReference type="EMBL" id="BART01030590">
    <property type="protein sequence ID" value="GAH17980.1"/>
    <property type="molecule type" value="Genomic_DNA"/>
</dbReference>
<sequence length="62" mass="6799">LNSGAEINVGLDIVKTLSEHYGVKAPIFIDHSESVTDILDPGTQTIKLIVDKDYPKMEVSNE</sequence>
<gene>
    <name evidence="1" type="ORF">S01H4_53358</name>
</gene>
<accession>X1ECC7</accession>
<name>X1ECC7_9ZZZZ</name>
<comment type="caution">
    <text evidence="1">The sequence shown here is derived from an EMBL/GenBank/DDBJ whole genome shotgun (WGS) entry which is preliminary data.</text>
</comment>
<evidence type="ECO:0000313" key="1">
    <source>
        <dbReference type="EMBL" id="GAH17980.1"/>
    </source>
</evidence>
<proteinExistence type="predicted"/>
<reference evidence="1" key="1">
    <citation type="journal article" date="2014" name="Front. Microbiol.">
        <title>High frequency of phylogenetically diverse reductive dehalogenase-homologous genes in deep subseafloor sedimentary metagenomes.</title>
        <authorList>
            <person name="Kawai M."/>
            <person name="Futagami T."/>
            <person name="Toyoda A."/>
            <person name="Takaki Y."/>
            <person name="Nishi S."/>
            <person name="Hori S."/>
            <person name="Arai W."/>
            <person name="Tsubouchi T."/>
            <person name="Morono Y."/>
            <person name="Uchiyama I."/>
            <person name="Ito T."/>
            <person name="Fujiyama A."/>
            <person name="Inagaki F."/>
            <person name="Takami H."/>
        </authorList>
    </citation>
    <scope>NUCLEOTIDE SEQUENCE</scope>
    <source>
        <strain evidence="1">Expedition CK06-06</strain>
    </source>
</reference>
<feature type="non-terminal residue" evidence="1">
    <location>
        <position position="1"/>
    </location>
</feature>
<dbReference type="AlphaFoldDB" id="X1ECC7"/>
<protein>
    <submittedName>
        <fullName evidence="1">Uncharacterized protein</fullName>
    </submittedName>
</protein>
<organism evidence="1">
    <name type="scientific">marine sediment metagenome</name>
    <dbReference type="NCBI Taxonomy" id="412755"/>
    <lineage>
        <taxon>unclassified sequences</taxon>
        <taxon>metagenomes</taxon>
        <taxon>ecological metagenomes</taxon>
    </lineage>
</organism>